<evidence type="ECO:0000313" key="2">
    <source>
        <dbReference type="EMBL" id="EDO47364.1"/>
    </source>
</evidence>
<dbReference type="Proteomes" id="UP000001593">
    <property type="component" value="Unassembled WGS sequence"/>
</dbReference>
<accession>A7RML4</accession>
<feature type="region of interest" description="Disordered" evidence="1">
    <location>
        <begin position="111"/>
        <end position="159"/>
    </location>
</feature>
<dbReference type="EMBL" id="DS469520">
    <property type="protein sequence ID" value="EDO47364.1"/>
    <property type="molecule type" value="Genomic_DNA"/>
</dbReference>
<organism evidence="2 3">
    <name type="scientific">Nematostella vectensis</name>
    <name type="common">Starlet sea anemone</name>
    <dbReference type="NCBI Taxonomy" id="45351"/>
    <lineage>
        <taxon>Eukaryota</taxon>
        <taxon>Metazoa</taxon>
        <taxon>Cnidaria</taxon>
        <taxon>Anthozoa</taxon>
        <taxon>Hexacorallia</taxon>
        <taxon>Actiniaria</taxon>
        <taxon>Edwardsiidae</taxon>
        <taxon>Nematostella</taxon>
    </lineage>
</organism>
<dbReference type="InParanoid" id="A7RML4"/>
<feature type="compositionally biased region" description="Basic and acidic residues" evidence="1">
    <location>
        <begin position="111"/>
        <end position="124"/>
    </location>
</feature>
<sequence length="196" mass="22670">MATPQSYKQKWDSSELQRKRKVVKYDIRHIATTVPQEADPFKKLLVCKRISSEMESRNEFMNKIIQEIVTFEGVEKKIERHDRKERNVGKRKRSFEHLQFLQDEKVKLRLTSRDSKVRPRDSDPTKPCTPPATPVLKPSAEEEPRYSLVGPRGSDPTMLCTPPGTLVKKISSEGEEAFLSLVCLKKIFPNAKLELY</sequence>
<dbReference type="HOGENOM" id="CLU_1391722_0_0_1"/>
<protein>
    <submittedName>
        <fullName evidence="2">Uncharacterized protein</fullName>
    </submittedName>
</protein>
<reference evidence="2 3" key="1">
    <citation type="journal article" date="2007" name="Science">
        <title>Sea anemone genome reveals ancestral eumetazoan gene repertoire and genomic organization.</title>
        <authorList>
            <person name="Putnam N.H."/>
            <person name="Srivastava M."/>
            <person name="Hellsten U."/>
            <person name="Dirks B."/>
            <person name="Chapman J."/>
            <person name="Salamov A."/>
            <person name="Terry A."/>
            <person name="Shapiro H."/>
            <person name="Lindquist E."/>
            <person name="Kapitonov V.V."/>
            <person name="Jurka J."/>
            <person name="Genikhovich G."/>
            <person name="Grigoriev I.V."/>
            <person name="Lucas S.M."/>
            <person name="Steele R.E."/>
            <person name="Finnerty J.R."/>
            <person name="Technau U."/>
            <person name="Martindale M.Q."/>
            <person name="Rokhsar D.S."/>
        </authorList>
    </citation>
    <scope>NUCLEOTIDE SEQUENCE [LARGE SCALE GENOMIC DNA]</scope>
    <source>
        <strain evidence="3">CH2 X CH6</strain>
    </source>
</reference>
<dbReference type="AlphaFoldDB" id="A7RML4"/>
<evidence type="ECO:0000256" key="1">
    <source>
        <dbReference type="SAM" id="MobiDB-lite"/>
    </source>
</evidence>
<name>A7RML4_NEMVE</name>
<keyword evidence="3" id="KW-1185">Reference proteome</keyword>
<gene>
    <name evidence="2" type="ORF">NEMVEDRAFT_v1g199328</name>
</gene>
<evidence type="ECO:0000313" key="3">
    <source>
        <dbReference type="Proteomes" id="UP000001593"/>
    </source>
</evidence>
<proteinExistence type="predicted"/>